<dbReference type="EMBL" id="JACEIK010008337">
    <property type="protein sequence ID" value="MCE3051283.1"/>
    <property type="molecule type" value="Genomic_DNA"/>
</dbReference>
<evidence type="ECO:0000313" key="1">
    <source>
        <dbReference type="EMBL" id="MCE3051283.1"/>
    </source>
</evidence>
<comment type="caution">
    <text evidence="1">The sequence shown here is derived from an EMBL/GenBank/DDBJ whole genome shotgun (WGS) entry which is preliminary data.</text>
</comment>
<reference evidence="1 2" key="1">
    <citation type="journal article" date="2021" name="BMC Genomics">
        <title>Datura genome reveals duplications of psychoactive alkaloid biosynthetic genes and high mutation rate following tissue culture.</title>
        <authorList>
            <person name="Rajewski A."/>
            <person name="Carter-House D."/>
            <person name="Stajich J."/>
            <person name="Litt A."/>
        </authorList>
    </citation>
    <scope>NUCLEOTIDE SEQUENCE [LARGE SCALE GENOMIC DNA]</scope>
    <source>
        <strain evidence="1">AR-01</strain>
    </source>
</reference>
<protein>
    <submittedName>
        <fullName evidence="1">Uncharacterized protein</fullName>
    </submittedName>
</protein>
<feature type="non-terminal residue" evidence="1">
    <location>
        <position position="1"/>
    </location>
</feature>
<accession>A0ABS8WKC8</accession>
<keyword evidence="2" id="KW-1185">Reference proteome</keyword>
<name>A0ABS8WKC8_DATST</name>
<sequence length="109" mass="11950">ALAALKLARRVAVMAHSALHCTGLAQAENALGIDVTKTKDPKGIHGPVLSISECNARFDNMLSHLYEPLDDDDSTEEKQAKVDFDLESDDDEDDFKMGETIVVPKHDED</sequence>
<evidence type="ECO:0000313" key="2">
    <source>
        <dbReference type="Proteomes" id="UP000823775"/>
    </source>
</evidence>
<dbReference type="Proteomes" id="UP000823775">
    <property type="component" value="Unassembled WGS sequence"/>
</dbReference>
<organism evidence="1 2">
    <name type="scientific">Datura stramonium</name>
    <name type="common">Jimsonweed</name>
    <name type="synonym">Common thornapple</name>
    <dbReference type="NCBI Taxonomy" id="4076"/>
    <lineage>
        <taxon>Eukaryota</taxon>
        <taxon>Viridiplantae</taxon>
        <taxon>Streptophyta</taxon>
        <taxon>Embryophyta</taxon>
        <taxon>Tracheophyta</taxon>
        <taxon>Spermatophyta</taxon>
        <taxon>Magnoliopsida</taxon>
        <taxon>eudicotyledons</taxon>
        <taxon>Gunneridae</taxon>
        <taxon>Pentapetalae</taxon>
        <taxon>asterids</taxon>
        <taxon>lamiids</taxon>
        <taxon>Solanales</taxon>
        <taxon>Solanaceae</taxon>
        <taxon>Solanoideae</taxon>
        <taxon>Datureae</taxon>
        <taxon>Datura</taxon>
    </lineage>
</organism>
<gene>
    <name evidence="1" type="ORF">HAX54_049327</name>
</gene>
<proteinExistence type="predicted"/>